<dbReference type="STRING" id="933388.S7ZLF1"/>
<feature type="region of interest" description="Disordered" evidence="1">
    <location>
        <begin position="18"/>
        <end position="41"/>
    </location>
</feature>
<evidence type="ECO:0000313" key="3">
    <source>
        <dbReference type="Proteomes" id="UP000019376"/>
    </source>
</evidence>
<dbReference type="OrthoDB" id="4227586at2759"/>
<proteinExistence type="predicted"/>
<protein>
    <recommendedName>
        <fullName evidence="4">Nucleolar protein Dnt1-like N-terminal domain-containing protein</fullName>
    </recommendedName>
</protein>
<reference evidence="2 3" key="1">
    <citation type="journal article" date="2013" name="PLoS ONE">
        <title>Genomic and secretomic analyses reveal unique features of the lignocellulolytic enzyme system of Penicillium decumbens.</title>
        <authorList>
            <person name="Liu G."/>
            <person name="Zhang L."/>
            <person name="Wei X."/>
            <person name="Zou G."/>
            <person name="Qin Y."/>
            <person name="Ma L."/>
            <person name="Li J."/>
            <person name="Zheng H."/>
            <person name="Wang S."/>
            <person name="Wang C."/>
            <person name="Xun L."/>
            <person name="Zhao G.-P."/>
            <person name="Zhou Z."/>
            <person name="Qu Y."/>
        </authorList>
    </citation>
    <scope>NUCLEOTIDE SEQUENCE [LARGE SCALE GENOMIC DNA]</scope>
    <source>
        <strain evidence="3">114-2 / CGMCC 5302</strain>
    </source>
</reference>
<gene>
    <name evidence="2" type="ORF">PDE_04466</name>
</gene>
<dbReference type="Proteomes" id="UP000019376">
    <property type="component" value="Unassembled WGS sequence"/>
</dbReference>
<organism evidence="2 3">
    <name type="scientific">Penicillium oxalicum (strain 114-2 / CGMCC 5302)</name>
    <name type="common">Penicillium decumbens</name>
    <dbReference type="NCBI Taxonomy" id="933388"/>
    <lineage>
        <taxon>Eukaryota</taxon>
        <taxon>Fungi</taxon>
        <taxon>Dikarya</taxon>
        <taxon>Ascomycota</taxon>
        <taxon>Pezizomycotina</taxon>
        <taxon>Eurotiomycetes</taxon>
        <taxon>Eurotiomycetidae</taxon>
        <taxon>Eurotiales</taxon>
        <taxon>Aspergillaceae</taxon>
        <taxon>Penicillium</taxon>
    </lineage>
</organism>
<feature type="compositionally biased region" description="Basic and acidic residues" evidence="1">
    <location>
        <begin position="150"/>
        <end position="162"/>
    </location>
</feature>
<dbReference type="EMBL" id="KB644412">
    <property type="protein sequence ID" value="EPS29516.1"/>
    <property type="molecule type" value="Genomic_DNA"/>
</dbReference>
<feature type="region of interest" description="Disordered" evidence="1">
    <location>
        <begin position="146"/>
        <end position="188"/>
    </location>
</feature>
<feature type="compositionally biased region" description="Basic residues" evidence="1">
    <location>
        <begin position="585"/>
        <end position="598"/>
    </location>
</feature>
<keyword evidence="3" id="KW-1185">Reference proteome</keyword>
<feature type="region of interest" description="Disordered" evidence="1">
    <location>
        <begin position="636"/>
        <end position="697"/>
    </location>
</feature>
<name>S7ZLF1_PENO1</name>
<feature type="compositionally biased region" description="Low complexity" evidence="1">
    <location>
        <begin position="473"/>
        <end position="484"/>
    </location>
</feature>
<sequence length="697" mass="76850">MPSPLNLRLTVEIPYRGLESAPPTASGEVSDGRGSSRNDVDQEGPCVLLVVVKDPDNMSVTELIHLIEGQWKEVWPQKNPLQIRQLINNEFAPATFSPRRSVADIWVDKGRAFREGFDQRGTATVVPVTNSSSSNSQLEQAVSAVPNAEESGHNAERKRVEEACDSTSSRARDQNPIIGPGEKGRLQPATPAQIAKRSRLALGAHVPADNSVEKGPWSLNDPSPVFYTNNRVPAFACPSGHRRNTSSTSRSSYEKGIGLGITASPAYRKRPQTQNVTCEDPQPRPMPLAPSFCDTRKSMPMQPFEQDSPLGHKKPVERHFNSAPSTIAGLRIHGDRPARKEMPIDRQPNSEELAVVIPMQTFSNDWLKPSEVKKLLREPNLSPEARAKLEEMLQLDRDRMDLHDDQRLNSSQRRRELNKVAKRLARRREKLRKMRIFATLPVPNSTQAGDAGDQNECGRRARRKSTDRTNPFSTSATSSGHGASPRAVPSSMSLGSSADPEAMSEPVIPDNADTMVHFKGEDSKTSNPASEQRGEEPLSESDGSYGGDIEYDANVLRDQENSSPTVNGAAKRGSEELDSLSHGPRAAKKAKKRGSHRLVKSDRDVAAPSSDPTPVLRDIKFKKAMLPQLMNKMEAQSCTVDSNAEEVDVSDEQEPSEEYSNGHDGEDHEGREEVSIPDEKDSSYEDSMGHDDEDFEE</sequence>
<feature type="region of interest" description="Disordered" evidence="1">
    <location>
        <begin position="435"/>
        <end position="616"/>
    </location>
</feature>
<evidence type="ECO:0000313" key="2">
    <source>
        <dbReference type="EMBL" id="EPS29516.1"/>
    </source>
</evidence>
<feature type="compositionally biased region" description="Basic and acidic residues" evidence="1">
    <location>
        <begin position="660"/>
        <end position="690"/>
    </location>
</feature>
<evidence type="ECO:0008006" key="4">
    <source>
        <dbReference type="Google" id="ProtNLM"/>
    </source>
</evidence>
<feature type="compositionally biased region" description="Acidic residues" evidence="1">
    <location>
        <begin position="643"/>
        <end position="657"/>
    </location>
</feature>
<feature type="compositionally biased region" description="Basic and acidic residues" evidence="1">
    <location>
        <begin position="30"/>
        <end position="40"/>
    </location>
</feature>
<accession>S7ZLF1</accession>
<dbReference type="HOGENOM" id="CLU_395394_0_0_1"/>
<evidence type="ECO:0000256" key="1">
    <source>
        <dbReference type="SAM" id="MobiDB-lite"/>
    </source>
</evidence>
<feature type="compositionally biased region" description="Basic and acidic residues" evidence="1">
    <location>
        <begin position="456"/>
        <end position="467"/>
    </location>
</feature>
<dbReference type="AlphaFoldDB" id="S7ZLF1"/>